<gene>
    <name evidence="4" type="ORF">DC366_16535</name>
</gene>
<dbReference type="InterPro" id="IPR016208">
    <property type="entry name" value="Ald_Oxase/xanthine_DH-like"/>
</dbReference>
<dbReference type="Gene3D" id="3.30.365.10">
    <property type="entry name" value="Aldehyde oxidase/xanthine dehydrogenase, molybdopterin binding domain"/>
    <property type="match status" value="3"/>
</dbReference>
<dbReference type="GO" id="GO:0005506">
    <property type="term" value="F:iron ion binding"/>
    <property type="evidence" value="ECO:0007669"/>
    <property type="project" value="InterPro"/>
</dbReference>
<dbReference type="SUPFAM" id="SSF56003">
    <property type="entry name" value="Molybdenum cofactor-binding domain"/>
    <property type="match status" value="1"/>
</dbReference>
<comment type="caution">
    <text evidence="4">The sequence shown here is derived from an EMBL/GenBank/DDBJ whole genome shotgun (WGS) entry which is preliminary data.</text>
</comment>
<feature type="domain" description="Aldehyde oxidase/xanthine dehydrogenase second molybdopterin binding" evidence="3">
    <location>
        <begin position="88"/>
        <end position="395"/>
    </location>
</feature>
<dbReference type="GO" id="GO:0016491">
    <property type="term" value="F:oxidoreductase activity"/>
    <property type="evidence" value="ECO:0007669"/>
    <property type="project" value="InterPro"/>
</dbReference>
<dbReference type="AlphaFoldDB" id="A0A2T7G3C3"/>
<dbReference type="Pfam" id="PF02738">
    <property type="entry name" value="MoCoBD_1"/>
    <property type="match status" value="1"/>
</dbReference>
<dbReference type="InterPro" id="IPR008274">
    <property type="entry name" value="AldOxase/xan_DH_MoCoBD1"/>
</dbReference>
<evidence type="ECO:0000313" key="4">
    <source>
        <dbReference type="EMBL" id="PVA08904.1"/>
    </source>
</evidence>
<keyword evidence="5" id="KW-1185">Reference proteome</keyword>
<name>A0A2T7G3C3_9RHOB</name>
<dbReference type="InterPro" id="IPR046867">
    <property type="entry name" value="AldOxase/xan_DH_MoCoBD2"/>
</dbReference>
<dbReference type="Proteomes" id="UP000244446">
    <property type="component" value="Unassembled WGS sequence"/>
</dbReference>
<organism evidence="4 5">
    <name type="scientific">Pelagivirga sediminicola</name>
    <dbReference type="NCBI Taxonomy" id="2170575"/>
    <lineage>
        <taxon>Bacteria</taxon>
        <taxon>Pseudomonadati</taxon>
        <taxon>Pseudomonadota</taxon>
        <taxon>Alphaproteobacteria</taxon>
        <taxon>Rhodobacterales</taxon>
        <taxon>Paracoccaceae</taxon>
        <taxon>Pelagivirga</taxon>
    </lineage>
</organism>
<proteinExistence type="predicted"/>
<dbReference type="OrthoDB" id="9763985at2"/>
<dbReference type="PANTHER" id="PTHR11908:SF132">
    <property type="entry name" value="ALDEHYDE OXIDASE 1-RELATED"/>
    <property type="match status" value="1"/>
</dbReference>
<protein>
    <submittedName>
        <fullName evidence="4">Uncharacterized protein</fullName>
    </submittedName>
</protein>
<reference evidence="4 5" key="1">
    <citation type="submission" date="2018-04" db="EMBL/GenBank/DDBJ databases">
        <title>Pelagivirga bohaiensis gen. nov., sp. nov., a bacterium isolated from the Bohai Sea.</title>
        <authorList>
            <person name="Ji X."/>
        </authorList>
    </citation>
    <scope>NUCLEOTIDE SEQUENCE [LARGE SCALE GENOMIC DNA]</scope>
    <source>
        <strain evidence="4 5">BH-SD19</strain>
    </source>
</reference>
<feature type="domain" description="Aldehyde oxidase/xanthine dehydrogenase first molybdopterin binding" evidence="2">
    <location>
        <begin position="3"/>
        <end position="57"/>
    </location>
</feature>
<dbReference type="EMBL" id="QCYH01000014">
    <property type="protein sequence ID" value="PVA08904.1"/>
    <property type="molecule type" value="Genomic_DNA"/>
</dbReference>
<sequence length="463" mass="49122">MKTPASRYTGYSVYTNMPVGGEMRGFGAPPASYALALHMDKCAEAVGMDPIEFMRKNWKSPGDVEKQEGVPDVTIGPNAQDDCVRLGAEAIGWAKRTPPEAKSGRIRRGIGMYTGAQHSGRADSDGLIWLDRQGRLHLPLGTGNIGCAAHTGIAGVAAEALGVELDAIDVTWADSDNVAWTFVTDASRSSNCDGKAVYNAAQDLINQLKTHAAGMLDIPAEDLTMREGRIEGPDGTGLDLPAIAAAAPKRTEFAPYYDAEADQSPMLNESTGKIDQHPPMTVKPATQALAQALQDKGGIVGLGHYVWNPSTQAWGASFAEVEVDMETGQVRVLKFVSAHDVGRILYRTGAEAQIHGGGIMGLGYGLTEGLMVDPNSLVPLNPGYLGLQPMTALDYPEITPILLEAPSDGGPYGAKGFGENPMLGGAPAIANAIYNATGVRMDEIPLTWERVHDNLRRAGKLMV</sequence>
<keyword evidence="1" id="KW-0500">Molybdenum</keyword>
<dbReference type="PANTHER" id="PTHR11908">
    <property type="entry name" value="XANTHINE DEHYDROGENASE"/>
    <property type="match status" value="1"/>
</dbReference>
<dbReference type="Pfam" id="PF20256">
    <property type="entry name" value="MoCoBD_2"/>
    <property type="match status" value="1"/>
</dbReference>
<evidence type="ECO:0000256" key="1">
    <source>
        <dbReference type="ARBA" id="ARBA00022505"/>
    </source>
</evidence>
<evidence type="ECO:0000259" key="2">
    <source>
        <dbReference type="Pfam" id="PF02738"/>
    </source>
</evidence>
<accession>A0A2T7G3C3</accession>
<evidence type="ECO:0000259" key="3">
    <source>
        <dbReference type="Pfam" id="PF20256"/>
    </source>
</evidence>
<evidence type="ECO:0000313" key="5">
    <source>
        <dbReference type="Proteomes" id="UP000244446"/>
    </source>
</evidence>
<dbReference type="InterPro" id="IPR037165">
    <property type="entry name" value="AldOxase/xan_DH_Mopterin-bd_sf"/>
</dbReference>